<keyword evidence="18" id="KW-1185">Reference proteome</keyword>
<evidence type="ECO:0000256" key="13">
    <source>
        <dbReference type="ARBA" id="ARBA00073865"/>
    </source>
</evidence>
<feature type="transmembrane region" description="Helical" evidence="16">
    <location>
        <begin position="99"/>
        <end position="119"/>
    </location>
</feature>
<keyword evidence="3" id="KW-1003">Cell membrane</keyword>
<evidence type="ECO:0000256" key="6">
    <source>
        <dbReference type="ARBA" id="ARBA00023136"/>
    </source>
</evidence>
<name>A0A6P8RDI2_GEOSA</name>
<evidence type="ECO:0000256" key="4">
    <source>
        <dbReference type="ARBA" id="ARBA00022692"/>
    </source>
</evidence>
<dbReference type="FunFam" id="1.20.1250.20:FF:001016">
    <property type="entry name" value="Solute carrier family 16 member 2"/>
    <property type="match status" value="1"/>
</dbReference>
<dbReference type="AlphaFoldDB" id="A0A6P8RDI2"/>
<comment type="catalytic activity">
    <reaction evidence="7">
        <text>L-tryptophan(in) = L-tryptophan(out)</text>
        <dbReference type="Rhea" id="RHEA:70947"/>
        <dbReference type="ChEBI" id="CHEBI:57912"/>
    </reaction>
    <physiologicalReaction direction="left-to-right" evidence="7">
        <dbReference type="Rhea" id="RHEA:70948"/>
    </physiologicalReaction>
    <physiologicalReaction direction="right-to-left" evidence="7">
        <dbReference type="Rhea" id="RHEA:70949"/>
    </physiologicalReaction>
</comment>
<dbReference type="FunCoup" id="A0A6P8RDI2">
    <property type="interactions" value="415"/>
</dbReference>
<evidence type="ECO:0000256" key="3">
    <source>
        <dbReference type="ARBA" id="ARBA00022475"/>
    </source>
</evidence>
<comment type="similarity">
    <text evidence="2">Belongs to the major facilitator superfamily. Monocarboxylate porter (TC 2.A.1.13) family.</text>
</comment>
<feature type="transmembrane region" description="Helical" evidence="16">
    <location>
        <begin position="368"/>
        <end position="391"/>
    </location>
</feature>
<feature type="domain" description="Major facilitator superfamily (MFS) profile" evidence="17">
    <location>
        <begin position="276"/>
        <end position="495"/>
    </location>
</feature>
<dbReference type="InterPro" id="IPR011701">
    <property type="entry name" value="MFS"/>
</dbReference>
<dbReference type="KEGG" id="gsh:117360630"/>
<protein>
    <recommendedName>
        <fullName evidence="13">Monocarboxylate transporter 10</fullName>
    </recommendedName>
    <alternativeName>
        <fullName evidence="14">Solute carrier family 16 member 10</fullName>
    </alternativeName>
</protein>
<comment type="subcellular location">
    <subcellularLocation>
        <location evidence="1">Basolateral cell membrane</location>
        <topology evidence="1">Multi-pass membrane protein</topology>
    </subcellularLocation>
</comment>
<evidence type="ECO:0000256" key="16">
    <source>
        <dbReference type="SAM" id="Phobius"/>
    </source>
</evidence>
<dbReference type="InParanoid" id="A0A6P8RDI2"/>
<keyword evidence="4 16" id="KW-0812">Transmembrane</keyword>
<dbReference type="Proteomes" id="UP000515159">
    <property type="component" value="Chromosome 5"/>
</dbReference>
<evidence type="ECO:0000256" key="9">
    <source>
        <dbReference type="ARBA" id="ARBA00050518"/>
    </source>
</evidence>
<dbReference type="PROSITE" id="PS50850">
    <property type="entry name" value="MFS"/>
    <property type="match status" value="1"/>
</dbReference>
<feature type="transmembrane region" description="Helical" evidence="16">
    <location>
        <begin position="125"/>
        <end position="145"/>
    </location>
</feature>
<dbReference type="GO" id="GO:0005302">
    <property type="term" value="F:L-tyrosine transmembrane transporter activity"/>
    <property type="evidence" value="ECO:0007669"/>
    <property type="project" value="UniProtKB-ARBA"/>
</dbReference>
<organism evidence="18 19">
    <name type="scientific">Geotrypetes seraphini</name>
    <name type="common">Gaboon caecilian</name>
    <name type="synonym">Caecilia seraphini</name>
    <dbReference type="NCBI Taxonomy" id="260995"/>
    <lineage>
        <taxon>Eukaryota</taxon>
        <taxon>Metazoa</taxon>
        <taxon>Chordata</taxon>
        <taxon>Craniata</taxon>
        <taxon>Vertebrata</taxon>
        <taxon>Euteleostomi</taxon>
        <taxon>Amphibia</taxon>
        <taxon>Gymnophiona</taxon>
        <taxon>Geotrypetes</taxon>
    </lineage>
</organism>
<dbReference type="Gene3D" id="1.20.1250.20">
    <property type="entry name" value="MFS general substrate transporter like domains"/>
    <property type="match status" value="2"/>
</dbReference>
<feature type="transmembrane region" description="Helical" evidence="16">
    <location>
        <begin position="403"/>
        <end position="422"/>
    </location>
</feature>
<dbReference type="InterPro" id="IPR050327">
    <property type="entry name" value="Proton-linked_MCT"/>
</dbReference>
<evidence type="ECO:0000259" key="17">
    <source>
        <dbReference type="PROSITE" id="PS50850"/>
    </source>
</evidence>
<gene>
    <name evidence="19" type="primary">SLC16A2</name>
</gene>
<sequence length="495" mass="53702">MSGAAPEPEAGERPGEAGERLLQPGGAPEPSAPKESAEAGGAFQPPEGGFGWIVVFAATWCNGSIFGIQNSVGILYLLLQRDLQAEGELDPALEFKTAWVGALSMGMIFLFSPVASIFTDWIGCRVTSSAGATLAFLGLLFSSFTKSLEVRYFTYGILFGCGCSFAFQPSLVILGHYFKRRLGLVNGIVTGASSLFSIGFPFIMKKLGKIIGLAHTFQVLSVFMFIQIFLSLTFKPILPSHGHNGGTEKIAFGSKKQKCMALIRKYLSLQVFKRKTYLVWASGIAITILGYFVPYSYLIKYVKLKFKEDTKDWILLVCIGVMSGIGRLVSGPVGDCIPGLKKIYIQVVAFALTGVFCMLIPECQVFESVIVLCLFLGFCDGMFISLMAPIAFELVGPMQASQAIGWVLGVMAIPMTAGPPIAGFLRDSFNNFNLIFYFAGVPPMLGALVLFFVPLIPQREPWRQQIDAGQDKTQSMEPIVNGEVLPGSPMTDAHL</sequence>
<keyword evidence="6 16" id="KW-0472">Membrane</keyword>
<evidence type="ECO:0000256" key="11">
    <source>
        <dbReference type="ARBA" id="ARBA00052346"/>
    </source>
</evidence>
<dbReference type="PANTHER" id="PTHR11360:SF123">
    <property type="entry name" value="MONOCARBOXYLATE TRANSPORTER 8"/>
    <property type="match status" value="1"/>
</dbReference>
<evidence type="ECO:0000256" key="2">
    <source>
        <dbReference type="ARBA" id="ARBA00006727"/>
    </source>
</evidence>
<evidence type="ECO:0000256" key="5">
    <source>
        <dbReference type="ARBA" id="ARBA00022989"/>
    </source>
</evidence>
<comment type="catalytic activity">
    <reaction evidence="11">
        <text>L-phenylalanine(in) = L-phenylalanine(out)</text>
        <dbReference type="Rhea" id="RHEA:27950"/>
        <dbReference type="ChEBI" id="CHEBI:58095"/>
    </reaction>
    <physiologicalReaction direction="left-to-right" evidence="11">
        <dbReference type="Rhea" id="RHEA:27951"/>
    </physiologicalReaction>
    <physiologicalReaction direction="right-to-left" evidence="11">
        <dbReference type="Rhea" id="RHEA:27952"/>
    </physiologicalReaction>
</comment>
<comment type="catalytic activity">
    <reaction evidence="10">
        <text>L-thyroxine(out) = L-thyroxine(in)</text>
        <dbReference type="Rhea" id="RHEA:71819"/>
        <dbReference type="ChEBI" id="CHEBI:58448"/>
    </reaction>
    <physiologicalReaction direction="left-to-right" evidence="10">
        <dbReference type="Rhea" id="RHEA:71820"/>
    </physiologicalReaction>
    <physiologicalReaction direction="right-to-left" evidence="10">
        <dbReference type="Rhea" id="RHEA:71821"/>
    </physiologicalReaction>
</comment>
<dbReference type="GO" id="GO:0015349">
    <property type="term" value="F:thyroid hormone transmembrane transporter activity"/>
    <property type="evidence" value="ECO:0007669"/>
    <property type="project" value="TreeGrafter"/>
</dbReference>
<evidence type="ECO:0000256" key="10">
    <source>
        <dbReference type="ARBA" id="ARBA00051690"/>
    </source>
</evidence>
<dbReference type="SUPFAM" id="SSF103473">
    <property type="entry name" value="MFS general substrate transporter"/>
    <property type="match status" value="1"/>
</dbReference>
<accession>A0A6P8RDI2</accession>
<feature type="region of interest" description="Disordered" evidence="15">
    <location>
        <begin position="1"/>
        <end position="41"/>
    </location>
</feature>
<comment type="catalytic activity">
    <reaction evidence="8">
        <text>3,3',5-triiodo-L-thyronine(out) = 3,3',5-triiodo-L-thyronine(in)</text>
        <dbReference type="Rhea" id="RHEA:71811"/>
        <dbReference type="ChEBI" id="CHEBI:533015"/>
    </reaction>
    <physiologicalReaction direction="left-to-right" evidence="8">
        <dbReference type="Rhea" id="RHEA:71812"/>
    </physiologicalReaction>
    <physiologicalReaction direction="right-to-left" evidence="8">
        <dbReference type="Rhea" id="RHEA:71813"/>
    </physiologicalReaction>
</comment>
<dbReference type="GO" id="GO:0015196">
    <property type="term" value="F:L-tryptophan transmembrane transporter activity"/>
    <property type="evidence" value="ECO:0007669"/>
    <property type="project" value="UniProtKB-ARBA"/>
</dbReference>
<evidence type="ECO:0000313" key="19">
    <source>
        <dbReference type="RefSeq" id="XP_033800593.1"/>
    </source>
</evidence>
<evidence type="ECO:0000256" key="12">
    <source>
        <dbReference type="ARBA" id="ARBA00058829"/>
    </source>
</evidence>
<dbReference type="GO" id="GO:0015192">
    <property type="term" value="F:L-phenylalanine transmembrane transporter activity"/>
    <property type="evidence" value="ECO:0007669"/>
    <property type="project" value="UniProtKB-ARBA"/>
</dbReference>
<evidence type="ECO:0000256" key="1">
    <source>
        <dbReference type="ARBA" id="ARBA00004554"/>
    </source>
</evidence>
<dbReference type="RefSeq" id="XP_033800593.1">
    <property type="nucleotide sequence ID" value="XM_033944702.1"/>
</dbReference>
<dbReference type="OrthoDB" id="6499973at2759"/>
<dbReference type="GeneID" id="117360630"/>
<feature type="transmembrane region" description="Helical" evidence="16">
    <location>
        <begin position="210"/>
        <end position="230"/>
    </location>
</feature>
<feature type="transmembrane region" description="Helical" evidence="16">
    <location>
        <begin position="277"/>
        <end position="301"/>
    </location>
</feature>
<feature type="transmembrane region" description="Helical" evidence="16">
    <location>
        <begin position="50"/>
        <end position="79"/>
    </location>
</feature>
<evidence type="ECO:0000256" key="8">
    <source>
        <dbReference type="ARBA" id="ARBA00050480"/>
    </source>
</evidence>
<dbReference type="InterPro" id="IPR020846">
    <property type="entry name" value="MFS_dom"/>
</dbReference>
<feature type="transmembrane region" description="Helical" evidence="16">
    <location>
        <begin position="152"/>
        <end position="178"/>
    </location>
</feature>
<feature type="transmembrane region" description="Helical" evidence="16">
    <location>
        <begin position="434"/>
        <end position="456"/>
    </location>
</feature>
<reference evidence="19" key="1">
    <citation type="submission" date="2025-08" db="UniProtKB">
        <authorList>
            <consortium name="RefSeq"/>
        </authorList>
    </citation>
    <scope>IDENTIFICATION</scope>
</reference>
<feature type="transmembrane region" description="Helical" evidence="16">
    <location>
        <begin position="313"/>
        <end position="331"/>
    </location>
</feature>
<feature type="transmembrane region" description="Helical" evidence="16">
    <location>
        <begin position="343"/>
        <end position="361"/>
    </location>
</feature>
<evidence type="ECO:0000313" key="18">
    <source>
        <dbReference type="Proteomes" id="UP000515159"/>
    </source>
</evidence>
<comment type="function">
    <text evidence="12">Sodium- and proton-independent thyroid hormones and aromatic acids transporter. Mediates both uptake and efflux of 3,5,3'-triiodothyronine (T3) and 3,5,3',5'-tetraiodothyronine (T4) with high affinity, suggesting a role in the homeostasis of thyroid hormone levels. Responsible for low affinity bidirectional transport of the aromatic amino acids, such as phenylalanine, tyrosine, tryptophan and L-3,4-dihydroxyphenylalanine (L-dopa). Plays an important role in homeostasis of aromatic amino acids.</text>
</comment>
<dbReference type="GO" id="GO:0016323">
    <property type="term" value="C:basolateral plasma membrane"/>
    <property type="evidence" value="ECO:0007669"/>
    <property type="project" value="UniProtKB-SubCell"/>
</dbReference>
<dbReference type="CTD" id="6567"/>
<feature type="transmembrane region" description="Helical" evidence="16">
    <location>
        <begin position="184"/>
        <end position="203"/>
    </location>
</feature>
<dbReference type="PANTHER" id="PTHR11360">
    <property type="entry name" value="MONOCARBOXYLATE TRANSPORTER"/>
    <property type="match status" value="1"/>
</dbReference>
<evidence type="ECO:0000256" key="7">
    <source>
        <dbReference type="ARBA" id="ARBA00050278"/>
    </source>
</evidence>
<comment type="catalytic activity">
    <reaction evidence="9">
        <text>L-tyrosine(in) = L-tyrosine(out)</text>
        <dbReference type="Rhea" id="RHEA:68572"/>
        <dbReference type="ChEBI" id="CHEBI:58315"/>
    </reaction>
    <physiologicalReaction direction="left-to-right" evidence="9">
        <dbReference type="Rhea" id="RHEA:68573"/>
    </physiologicalReaction>
    <physiologicalReaction direction="right-to-left" evidence="9">
        <dbReference type="Rhea" id="RHEA:68574"/>
    </physiologicalReaction>
</comment>
<dbReference type="InterPro" id="IPR036259">
    <property type="entry name" value="MFS_trans_sf"/>
</dbReference>
<dbReference type="Pfam" id="PF07690">
    <property type="entry name" value="MFS_1"/>
    <property type="match status" value="1"/>
</dbReference>
<feature type="compositionally biased region" description="Basic and acidic residues" evidence="15">
    <location>
        <begin position="10"/>
        <end position="19"/>
    </location>
</feature>
<keyword evidence="5 16" id="KW-1133">Transmembrane helix</keyword>
<evidence type="ECO:0000256" key="15">
    <source>
        <dbReference type="SAM" id="MobiDB-lite"/>
    </source>
</evidence>
<evidence type="ECO:0000256" key="14">
    <source>
        <dbReference type="ARBA" id="ARBA00078724"/>
    </source>
</evidence>
<proteinExistence type="inferred from homology"/>